<evidence type="ECO:0000313" key="1">
    <source>
        <dbReference type="EMBL" id="KJH69800.1"/>
    </source>
</evidence>
<keyword evidence="2" id="KW-1185">Reference proteome</keyword>
<dbReference type="AlphaFoldDB" id="A0A0D8ZM40"/>
<proteinExistence type="predicted"/>
<name>A0A0D8ZM40_9CYAN</name>
<protein>
    <submittedName>
        <fullName evidence="1">Uncharacterized protein</fullName>
    </submittedName>
</protein>
<organism evidence="1 2">
    <name type="scientific">Aliterella atlantica CENA595</name>
    <dbReference type="NCBI Taxonomy" id="1618023"/>
    <lineage>
        <taxon>Bacteria</taxon>
        <taxon>Bacillati</taxon>
        <taxon>Cyanobacteriota</taxon>
        <taxon>Cyanophyceae</taxon>
        <taxon>Chroococcidiopsidales</taxon>
        <taxon>Aliterellaceae</taxon>
        <taxon>Aliterella</taxon>
    </lineage>
</organism>
<accession>A0A0D8ZM40</accession>
<comment type="caution">
    <text evidence="1">The sequence shown here is derived from an EMBL/GenBank/DDBJ whole genome shotgun (WGS) entry which is preliminary data.</text>
</comment>
<gene>
    <name evidence="1" type="ORF">UH38_22075</name>
</gene>
<dbReference type="STRING" id="1618023.UH38_22075"/>
<reference evidence="1 2" key="1">
    <citation type="submission" date="2015-02" db="EMBL/GenBank/DDBJ databases">
        <title>Draft genome of a novel marine cyanobacterium (Chroococcales) isolated from South Atlantic Ocean.</title>
        <authorList>
            <person name="Rigonato J."/>
            <person name="Alvarenga D.O."/>
            <person name="Branco L.H."/>
            <person name="Varani A.M."/>
            <person name="Brandini F.P."/>
            <person name="Fiore M.F."/>
        </authorList>
    </citation>
    <scope>NUCLEOTIDE SEQUENCE [LARGE SCALE GENOMIC DNA]</scope>
    <source>
        <strain evidence="1 2">CENA595</strain>
    </source>
</reference>
<evidence type="ECO:0000313" key="2">
    <source>
        <dbReference type="Proteomes" id="UP000032452"/>
    </source>
</evidence>
<dbReference type="PATRIC" id="fig|1618023.3.peg.2731"/>
<sequence>MDSYPDSNAYLQAILEELRASKQPLGFGHPPKARYIYANRQYPECLWYFWDGAKKAHEPIALHALTGIVEKLEIEEKEFRGKPDHKVNLHIRAERNYVIQSGLETLFAKGLLYTLSRLPVATFAQPITISVEAGDTEQVLFCRIYNPASGQAVFAPYPEQVNWQDVIAKAIVKIDAAHGRVGQPEQQSPQLAHSI</sequence>
<dbReference type="OrthoDB" id="492128at2"/>
<dbReference type="RefSeq" id="WP_045056850.1">
    <property type="nucleotide sequence ID" value="NZ_CAWMDP010000031.1"/>
</dbReference>
<dbReference type="Proteomes" id="UP000032452">
    <property type="component" value="Unassembled WGS sequence"/>
</dbReference>
<dbReference type="EMBL" id="JYON01000034">
    <property type="protein sequence ID" value="KJH69800.1"/>
    <property type="molecule type" value="Genomic_DNA"/>
</dbReference>